<name>A0A1Y5KVX5_PSEPU</name>
<keyword evidence="1" id="KW-0808">Transferase</keyword>
<sequence length="32" mass="3881">MGRRRSEIHTLQIPRVMNYTFTESEVEFLNLL</sequence>
<dbReference type="Proteomes" id="UP000237378">
    <property type="component" value="Unassembled WGS sequence"/>
</dbReference>
<protein>
    <submittedName>
        <fullName evidence="1">Alginate O-acetyltransferase</fullName>
    </submittedName>
</protein>
<dbReference type="GO" id="GO:0016740">
    <property type="term" value="F:transferase activity"/>
    <property type="evidence" value="ECO:0007669"/>
    <property type="project" value="UniProtKB-KW"/>
</dbReference>
<reference evidence="1 2" key="2">
    <citation type="submission" date="2018-03" db="EMBL/GenBank/DDBJ databases">
        <title>Draft genome of Pseudomonas putida strain KH-18-2.</title>
        <authorList>
            <person name="Yoshizawa S."/>
            <person name="Khan N.H."/>
            <person name="Nishimura M."/>
            <person name="Chiura H.X."/>
            <person name="Ogura Y."/>
            <person name="Hayashi T."/>
            <person name="Kogure K."/>
        </authorList>
    </citation>
    <scope>NUCLEOTIDE SEQUENCE [LARGE SCALE GENOMIC DNA]</scope>
    <source>
        <strain evidence="1 2">KH-18-2</strain>
    </source>
</reference>
<accession>A0A1Y5KVX5</accession>
<gene>
    <name evidence="1" type="ORF">BGP82_12215</name>
</gene>
<comment type="caution">
    <text evidence="1">The sequence shown here is derived from an EMBL/GenBank/DDBJ whole genome shotgun (WGS) entry which is preliminary data.</text>
</comment>
<organism evidence="1 2">
    <name type="scientific">Pseudomonas putida</name>
    <name type="common">Arthrobacter siderocapsulatus</name>
    <dbReference type="NCBI Taxonomy" id="303"/>
    <lineage>
        <taxon>Bacteria</taxon>
        <taxon>Pseudomonadati</taxon>
        <taxon>Pseudomonadota</taxon>
        <taxon>Gammaproteobacteria</taxon>
        <taxon>Pseudomonadales</taxon>
        <taxon>Pseudomonadaceae</taxon>
        <taxon>Pseudomonas</taxon>
    </lineage>
</organism>
<dbReference type="EMBL" id="MING01000047">
    <property type="protein sequence ID" value="POG07335.1"/>
    <property type="molecule type" value="Genomic_DNA"/>
</dbReference>
<proteinExistence type="predicted"/>
<dbReference type="AlphaFoldDB" id="A0A1Y5KVX5"/>
<evidence type="ECO:0000313" key="2">
    <source>
        <dbReference type="Proteomes" id="UP000237378"/>
    </source>
</evidence>
<evidence type="ECO:0000313" key="1">
    <source>
        <dbReference type="EMBL" id="POG07335.1"/>
    </source>
</evidence>
<reference evidence="1 2" key="1">
    <citation type="submission" date="2016-08" db="EMBL/GenBank/DDBJ databases">
        <authorList>
            <person name="Seilhamer J.J."/>
        </authorList>
    </citation>
    <scope>NUCLEOTIDE SEQUENCE [LARGE SCALE GENOMIC DNA]</scope>
    <source>
        <strain evidence="1 2">KH-18-2</strain>
    </source>
</reference>